<proteinExistence type="predicted"/>
<dbReference type="EMBL" id="JBHLWV010000013">
    <property type="protein sequence ID" value="MFC0314305.1"/>
    <property type="molecule type" value="Genomic_DNA"/>
</dbReference>
<dbReference type="Proteomes" id="UP001589783">
    <property type="component" value="Unassembled WGS sequence"/>
</dbReference>
<dbReference type="InterPro" id="IPR001387">
    <property type="entry name" value="Cro/C1-type_HTH"/>
</dbReference>
<sequence length="201" mass="21437">MEEDTERLARAIGERVKRERNAKSWTLDQLAAKATLSRRMVVNVEQGATNPSLGTLLRLSAALGVGLPTLVEEPPSPVGTVIRHGDGAVLWTGTHGGRAVLVAGTESPDIVELWDWTLGPGDVHSTEAHAPGTRELLRVDSGELTVQVEDHVHRLGPGDALSFRADAAHSYANHTDALARFTLAVYEPGIGGAHRAEHSDA</sequence>
<gene>
    <name evidence="3" type="ORF">ACFFJD_05480</name>
</gene>
<dbReference type="InterPro" id="IPR011051">
    <property type="entry name" value="RmlC_Cupin_sf"/>
</dbReference>
<dbReference type="PANTHER" id="PTHR46797">
    <property type="entry name" value="HTH-TYPE TRANSCRIPTIONAL REGULATOR"/>
    <property type="match status" value="1"/>
</dbReference>
<keyword evidence="4" id="KW-1185">Reference proteome</keyword>
<dbReference type="Pfam" id="PF01381">
    <property type="entry name" value="HTH_3"/>
    <property type="match status" value="1"/>
</dbReference>
<dbReference type="Gene3D" id="2.60.120.10">
    <property type="entry name" value="Jelly Rolls"/>
    <property type="match status" value="1"/>
</dbReference>
<comment type="caution">
    <text evidence="3">The sequence shown here is derived from an EMBL/GenBank/DDBJ whole genome shotgun (WGS) entry which is preliminary data.</text>
</comment>
<evidence type="ECO:0000313" key="3">
    <source>
        <dbReference type="EMBL" id="MFC0314305.1"/>
    </source>
</evidence>
<reference evidence="3 4" key="1">
    <citation type="submission" date="2024-09" db="EMBL/GenBank/DDBJ databases">
        <authorList>
            <person name="Sun Q."/>
            <person name="Mori K."/>
        </authorList>
    </citation>
    <scope>NUCLEOTIDE SEQUENCE [LARGE SCALE GENOMIC DNA]</scope>
    <source>
        <strain evidence="3 4">CCM 7957</strain>
    </source>
</reference>
<dbReference type="Pfam" id="PF07883">
    <property type="entry name" value="Cupin_2"/>
    <property type="match status" value="1"/>
</dbReference>
<organism evidence="3 4">
    <name type="scientific">Gordonia phosphorivorans</name>
    <dbReference type="NCBI Taxonomy" id="1056982"/>
    <lineage>
        <taxon>Bacteria</taxon>
        <taxon>Bacillati</taxon>
        <taxon>Actinomycetota</taxon>
        <taxon>Actinomycetes</taxon>
        <taxon>Mycobacteriales</taxon>
        <taxon>Gordoniaceae</taxon>
        <taxon>Gordonia</taxon>
    </lineage>
</organism>
<dbReference type="SMART" id="SM00530">
    <property type="entry name" value="HTH_XRE"/>
    <property type="match status" value="1"/>
</dbReference>
<dbReference type="InterPro" id="IPR013096">
    <property type="entry name" value="Cupin_2"/>
</dbReference>
<dbReference type="CDD" id="cd02209">
    <property type="entry name" value="cupin_XRE_C"/>
    <property type="match status" value="1"/>
</dbReference>
<dbReference type="Gene3D" id="1.10.260.40">
    <property type="entry name" value="lambda repressor-like DNA-binding domains"/>
    <property type="match status" value="1"/>
</dbReference>
<dbReference type="PROSITE" id="PS50943">
    <property type="entry name" value="HTH_CROC1"/>
    <property type="match status" value="1"/>
</dbReference>
<dbReference type="CDD" id="cd00093">
    <property type="entry name" value="HTH_XRE"/>
    <property type="match status" value="1"/>
</dbReference>
<evidence type="ECO:0000313" key="4">
    <source>
        <dbReference type="Proteomes" id="UP001589783"/>
    </source>
</evidence>
<dbReference type="InterPro" id="IPR010982">
    <property type="entry name" value="Lambda_DNA-bd_dom_sf"/>
</dbReference>
<protein>
    <submittedName>
        <fullName evidence="3">Helix-turn-helix domain-containing protein</fullName>
    </submittedName>
</protein>
<name>A0ABV6H7T2_9ACTN</name>
<dbReference type="InterPro" id="IPR050807">
    <property type="entry name" value="TransReg_Diox_bact_type"/>
</dbReference>
<dbReference type="SUPFAM" id="SSF47413">
    <property type="entry name" value="lambda repressor-like DNA-binding domains"/>
    <property type="match status" value="1"/>
</dbReference>
<evidence type="ECO:0000256" key="1">
    <source>
        <dbReference type="ARBA" id="ARBA00023125"/>
    </source>
</evidence>
<accession>A0ABV6H7T2</accession>
<dbReference type="RefSeq" id="WP_382361959.1">
    <property type="nucleotide sequence ID" value="NZ_JBHLWV010000013.1"/>
</dbReference>
<evidence type="ECO:0000259" key="2">
    <source>
        <dbReference type="PROSITE" id="PS50943"/>
    </source>
</evidence>
<keyword evidence="1" id="KW-0238">DNA-binding</keyword>
<dbReference type="InterPro" id="IPR014710">
    <property type="entry name" value="RmlC-like_jellyroll"/>
</dbReference>
<feature type="domain" description="HTH cro/C1-type" evidence="2">
    <location>
        <begin position="16"/>
        <end position="70"/>
    </location>
</feature>
<dbReference type="SUPFAM" id="SSF51182">
    <property type="entry name" value="RmlC-like cupins"/>
    <property type="match status" value="1"/>
</dbReference>
<dbReference type="PANTHER" id="PTHR46797:SF1">
    <property type="entry name" value="METHYLPHOSPHONATE SYNTHASE"/>
    <property type="match status" value="1"/>
</dbReference>